<protein>
    <submittedName>
        <fullName evidence="3">Uncharacterized protein</fullName>
    </submittedName>
</protein>
<dbReference type="Proteomes" id="UP000887565">
    <property type="component" value="Unplaced"/>
</dbReference>
<dbReference type="AlphaFoldDB" id="A0A915JQ69"/>
<evidence type="ECO:0000256" key="1">
    <source>
        <dbReference type="SAM" id="MobiDB-lite"/>
    </source>
</evidence>
<organism evidence="2 3">
    <name type="scientific">Romanomermis culicivorax</name>
    <name type="common">Nematode worm</name>
    <dbReference type="NCBI Taxonomy" id="13658"/>
    <lineage>
        <taxon>Eukaryota</taxon>
        <taxon>Metazoa</taxon>
        <taxon>Ecdysozoa</taxon>
        <taxon>Nematoda</taxon>
        <taxon>Enoplea</taxon>
        <taxon>Dorylaimia</taxon>
        <taxon>Mermithida</taxon>
        <taxon>Mermithoidea</taxon>
        <taxon>Mermithidae</taxon>
        <taxon>Romanomermis</taxon>
    </lineage>
</organism>
<accession>A0A915JQ69</accession>
<feature type="compositionally biased region" description="Polar residues" evidence="1">
    <location>
        <begin position="16"/>
        <end position="32"/>
    </location>
</feature>
<keyword evidence="2" id="KW-1185">Reference proteome</keyword>
<evidence type="ECO:0000313" key="2">
    <source>
        <dbReference type="Proteomes" id="UP000887565"/>
    </source>
</evidence>
<name>A0A915JQ69_ROMCU</name>
<evidence type="ECO:0000313" key="3">
    <source>
        <dbReference type="WBParaSite" id="nRc.2.0.1.t28404-RA"/>
    </source>
</evidence>
<reference evidence="3" key="1">
    <citation type="submission" date="2022-11" db="UniProtKB">
        <authorList>
            <consortium name="WormBaseParasite"/>
        </authorList>
    </citation>
    <scope>IDENTIFICATION</scope>
</reference>
<dbReference type="WBParaSite" id="nRc.2.0.1.t28404-RA">
    <property type="protein sequence ID" value="nRc.2.0.1.t28404-RA"/>
    <property type="gene ID" value="nRc.2.0.1.g28404"/>
</dbReference>
<feature type="region of interest" description="Disordered" evidence="1">
    <location>
        <begin position="1"/>
        <end position="34"/>
    </location>
</feature>
<proteinExistence type="predicted"/>
<sequence length="60" mass="6757">MHLQMEQKPAGFNPDMLNQKSNTQPSSSTQSDKTWRLKQKMGRLTANIAKLMAEQQSPAP</sequence>